<evidence type="ECO:0000313" key="2">
    <source>
        <dbReference type="EMBL" id="RXH97699.1"/>
    </source>
</evidence>
<organism evidence="2 3">
    <name type="scientific">Malus domestica</name>
    <name type="common">Apple</name>
    <name type="synonym">Pyrus malus</name>
    <dbReference type="NCBI Taxonomy" id="3750"/>
    <lineage>
        <taxon>Eukaryota</taxon>
        <taxon>Viridiplantae</taxon>
        <taxon>Streptophyta</taxon>
        <taxon>Embryophyta</taxon>
        <taxon>Tracheophyta</taxon>
        <taxon>Spermatophyta</taxon>
        <taxon>Magnoliopsida</taxon>
        <taxon>eudicotyledons</taxon>
        <taxon>Gunneridae</taxon>
        <taxon>Pentapetalae</taxon>
        <taxon>rosids</taxon>
        <taxon>fabids</taxon>
        <taxon>Rosales</taxon>
        <taxon>Rosaceae</taxon>
        <taxon>Amygdaloideae</taxon>
        <taxon>Maleae</taxon>
        <taxon>Malus</taxon>
    </lineage>
</organism>
<dbReference type="Proteomes" id="UP000290289">
    <property type="component" value="Chromosome 5"/>
</dbReference>
<evidence type="ECO:0000256" key="1">
    <source>
        <dbReference type="SAM" id="MobiDB-lite"/>
    </source>
</evidence>
<proteinExistence type="predicted"/>
<feature type="region of interest" description="Disordered" evidence="1">
    <location>
        <begin position="1"/>
        <end position="105"/>
    </location>
</feature>
<evidence type="ECO:0000313" key="3">
    <source>
        <dbReference type="Proteomes" id="UP000290289"/>
    </source>
</evidence>
<sequence length="160" mass="17272">MSQLITRRRSVTNASPALSTSTAPPMSAPLIQEPTPLAEATSTASQVPVSSTSSVSVQPLSARRPHRRRREPEPSDHTSSASRVEGEASQPGRAMKEQMRAQGEQMEAQLRVQSVEVRTYAATVRDLVRAIQTADLQVSLPAPHLDPPSISEPPHPPDTQ</sequence>
<gene>
    <name evidence="2" type="ORF">DVH24_010024</name>
</gene>
<protein>
    <submittedName>
        <fullName evidence="2">Uncharacterized protein</fullName>
    </submittedName>
</protein>
<dbReference type="AlphaFoldDB" id="A0A498JP44"/>
<feature type="compositionally biased region" description="Low complexity" evidence="1">
    <location>
        <begin position="40"/>
        <end position="59"/>
    </location>
</feature>
<feature type="region of interest" description="Disordered" evidence="1">
    <location>
        <begin position="138"/>
        <end position="160"/>
    </location>
</feature>
<name>A0A498JP44_MALDO</name>
<feature type="compositionally biased region" description="Basic residues" evidence="1">
    <location>
        <begin position="1"/>
        <end position="10"/>
    </location>
</feature>
<comment type="caution">
    <text evidence="2">The sequence shown here is derived from an EMBL/GenBank/DDBJ whole genome shotgun (WGS) entry which is preliminary data.</text>
</comment>
<keyword evidence="3" id="KW-1185">Reference proteome</keyword>
<reference evidence="2 3" key="1">
    <citation type="submission" date="2018-10" db="EMBL/GenBank/DDBJ databases">
        <title>A high-quality apple genome assembly.</title>
        <authorList>
            <person name="Hu J."/>
        </authorList>
    </citation>
    <scope>NUCLEOTIDE SEQUENCE [LARGE SCALE GENOMIC DNA]</scope>
    <source>
        <strain evidence="3">cv. HFTH1</strain>
        <tissue evidence="2">Young leaf</tissue>
    </source>
</reference>
<accession>A0A498JP44</accession>
<feature type="compositionally biased region" description="Pro residues" evidence="1">
    <location>
        <begin position="144"/>
        <end position="160"/>
    </location>
</feature>
<dbReference type="EMBL" id="RDQH01000331">
    <property type="protein sequence ID" value="RXH97699.1"/>
    <property type="molecule type" value="Genomic_DNA"/>
</dbReference>
<feature type="compositionally biased region" description="Polar residues" evidence="1">
    <location>
        <begin position="11"/>
        <end position="24"/>
    </location>
</feature>